<evidence type="ECO:0000313" key="11">
    <source>
        <dbReference type="EMBL" id="TGZ67515.1"/>
    </source>
</evidence>
<protein>
    <recommendedName>
        <fullName evidence="7 9">Polyprenal reductase</fullName>
        <ecNumber evidence="2 9">1.3.1.94</ecNumber>
    </recommendedName>
</protein>
<evidence type="ECO:0000256" key="9">
    <source>
        <dbReference type="RuleBase" id="RU367081"/>
    </source>
</evidence>
<dbReference type="GO" id="GO:0005789">
    <property type="term" value="C:endoplasmic reticulum membrane"/>
    <property type="evidence" value="ECO:0007669"/>
    <property type="project" value="UniProtKB-SubCell"/>
</dbReference>
<dbReference type="Pfam" id="PF02544">
    <property type="entry name" value="Steroid_dh"/>
    <property type="match status" value="1"/>
</dbReference>
<dbReference type="UniPathway" id="UPA00378"/>
<evidence type="ECO:0000259" key="10">
    <source>
        <dbReference type="Pfam" id="PF02544"/>
    </source>
</evidence>
<keyword evidence="12" id="KW-1185">Reference proteome</keyword>
<evidence type="ECO:0000256" key="4">
    <source>
        <dbReference type="ARBA" id="ARBA00022989"/>
    </source>
</evidence>
<evidence type="ECO:0000256" key="7">
    <source>
        <dbReference type="ARBA" id="ARBA00047186"/>
    </source>
</evidence>
<keyword evidence="9" id="KW-0521">NADP</keyword>
<dbReference type="InterPro" id="IPR039698">
    <property type="entry name" value="Dfg10/SRD5A3"/>
</dbReference>
<comment type="function">
    <text evidence="9">Plays a key role in early steps of protein N-linked glycosylation by being involved in the conversion of polyprenol into dolichol. Acts as a polyprenal reductase that mediates the reduction of polyprenal into dolichal in a NADP-dependent mechanism. Dolichols are required for the synthesis of dolichol-linked monosaccharides and the oligosaccharide precursor used for N-glycosylation.</text>
</comment>
<keyword evidence="9" id="KW-0256">Endoplasmic reticulum</keyword>
<organism evidence="11 12">
    <name type="scientific">Opisthorchis felineus</name>
    <dbReference type="NCBI Taxonomy" id="147828"/>
    <lineage>
        <taxon>Eukaryota</taxon>
        <taxon>Metazoa</taxon>
        <taxon>Spiralia</taxon>
        <taxon>Lophotrochozoa</taxon>
        <taxon>Platyhelminthes</taxon>
        <taxon>Trematoda</taxon>
        <taxon>Digenea</taxon>
        <taxon>Opisthorchiida</taxon>
        <taxon>Opisthorchiata</taxon>
        <taxon>Opisthorchiidae</taxon>
        <taxon>Opisthorchis</taxon>
    </lineage>
</organism>
<proteinExistence type="inferred from homology"/>
<dbReference type="OrthoDB" id="5788137at2759"/>
<keyword evidence="3 9" id="KW-0812">Transmembrane</keyword>
<feature type="domain" description="3-oxo-5-alpha-steroid 4-dehydrogenase C-terminal" evidence="10">
    <location>
        <begin position="125"/>
        <end position="206"/>
    </location>
</feature>
<dbReference type="AlphaFoldDB" id="A0A4S2LUL0"/>
<evidence type="ECO:0000256" key="5">
    <source>
        <dbReference type="ARBA" id="ARBA00023136"/>
    </source>
</evidence>
<name>A0A4S2LUL0_OPIFE</name>
<dbReference type="GO" id="GO:0160198">
    <property type="term" value="F:polyprenal reductase activity"/>
    <property type="evidence" value="ECO:0007669"/>
    <property type="project" value="UniProtKB-EC"/>
</dbReference>
<dbReference type="STRING" id="147828.A0A4S2LUL0"/>
<evidence type="ECO:0000256" key="2">
    <source>
        <dbReference type="ARBA" id="ARBA00012522"/>
    </source>
</evidence>
<gene>
    <name evidence="11" type="ORF">CRM22_004757</name>
</gene>
<keyword evidence="5 9" id="KW-0472">Membrane</keyword>
<dbReference type="Proteomes" id="UP000308267">
    <property type="component" value="Unassembled WGS sequence"/>
</dbReference>
<evidence type="ECO:0000256" key="1">
    <source>
        <dbReference type="ARBA" id="ARBA00004127"/>
    </source>
</evidence>
<dbReference type="GO" id="GO:0102389">
    <property type="term" value="F:polyprenol reductase activity"/>
    <property type="evidence" value="ECO:0007669"/>
    <property type="project" value="UniProtKB-UniRule"/>
</dbReference>
<keyword evidence="4 9" id="KW-1133">Transmembrane helix</keyword>
<comment type="caution">
    <text evidence="11">The sequence shown here is derived from an EMBL/GenBank/DDBJ whole genome shotgun (WGS) entry which is preliminary data.</text>
</comment>
<dbReference type="EMBL" id="SJOL01006412">
    <property type="protein sequence ID" value="TGZ67515.1"/>
    <property type="molecule type" value="Genomic_DNA"/>
</dbReference>
<keyword evidence="9" id="KW-0560">Oxidoreductase</keyword>
<sequence length="206" mass="23904">MASGNLVQFPVWKSFVFLKVPHPTVLCALTLLLIQLVRRLYESKCISVYGRSRMSFTHLILGISFYLVVPAAIYASRTSASNRSPLLLGMFALEISVLQYSQHLTLKQLALLRRPVMEPTAQPVADRYFEPRGSMFNYIVCPHFLFEMAMYLSLHLLLSTSWIPFSHMVIFVLVNQSCSAWLSYHWYLERFPKWAASRYVLIPYLW</sequence>
<comment type="catalytic activity">
    <reaction evidence="8 9">
        <text>a di-trans,poly-cis-dolichal + NADP(+) = a di-trans,poly-cis-polyprenal + NADPH + H(+)</text>
        <dbReference type="Rhea" id="RHEA:80727"/>
        <dbReference type="Rhea" id="RHEA-COMP:19536"/>
        <dbReference type="Rhea" id="RHEA-COMP:19537"/>
        <dbReference type="ChEBI" id="CHEBI:15378"/>
        <dbReference type="ChEBI" id="CHEBI:57783"/>
        <dbReference type="ChEBI" id="CHEBI:58349"/>
        <dbReference type="ChEBI" id="CHEBI:231623"/>
        <dbReference type="ChEBI" id="CHEBI:231637"/>
        <dbReference type="EC" id="1.3.1.94"/>
    </reaction>
    <physiologicalReaction direction="right-to-left" evidence="8 9">
        <dbReference type="Rhea" id="RHEA:80729"/>
    </physiologicalReaction>
</comment>
<comment type="subcellular location">
    <subcellularLocation>
        <location evidence="1">Endomembrane system</location>
        <topology evidence="1">Multi-pass membrane protein</topology>
    </subcellularLocation>
    <subcellularLocation>
        <location evidence="9">Endoplasmic reticulum membrane</location>
    </subcellularLocation>
</comment>
<comment type="pathway">
    <text evidence="9">Protein modification; protein glycosylation.</text>
</comment>
<comment type="caution">
    <text evidence="9">Lacks conserved residue(s) required for the propagation of feature annotation.</text>
</comment>
<evidence type="ECO:0000256" key="3">
    <source>
        <dbReference type="ARBA" id="ARBA00022692"/>
    </source>
</evidence>
<dbReference type="PANTHER" id="PTHR14624:SF0">
    <property type="entry name" value="POLYPRENOL REDUCTASE"/>
    <property type="match status" value="1"/>
</dbReference>
<feature type="transmembrane region" description="Helical" evidence="9">
    <location>
        <begin position="20"/>
        <end position="37"/>
    </location>
</feature>
<evidence type="ECO:0000256" key="8">
    <source>
        <dbReference type="ARBA" id="ARBA00049427"/>
    </source>
</evidence>
<dbReference type="GO" id="GO:0006488">
    <property type="term" value="P:dolichol-linked oligosaccharide biosynthetic process"/>
    <property type="evidence" value="ECO:0007669"/>
    <property type="project" value="UniProtKB-UniRule"/>
</dbReference>
<comment type="similarity">
    <text evidence="6 9">Belongs to the steroid 5-alpha reductase family. Polyprenal reductase subfamily.</text>
</comment>
<feature type="transmembrane region" description="Helical" evidence="9">
    <location>
        <begin position="58"/>
        <end position="75"/>
    </location>
</feature>
<dbReference type="GO" id="GO:0016095">
    <property type="term" value="P:polyprenol catabolic process"/>
    <property type="evidence" value="ECO:0007669"/>
    <property type="project" value="UniProtKB-UniRule"/>
</dbReference>
<evidence type="ECO:0000256" key="6">
    <source>
        <dbReference type="ARBA" id="ARBA00046320"/>
    </source>
</evidence>
<accession>A0A4S2LUL0</accession>
<dbReference type="GO" id="GO:0003865">
    <property type="term" value="F:3-oxo-5-alpha-steroid 4-dehydrogenase activity"/>
    <property type="evidence" value="ECO:0007669"/>
    <property type="project" value="TreeGrafter"/>
</dbReference>
<dbReference type="PANTHER" id="PTHR14624">
    <property type="entry name" value="DFG10 PROTEIN"/>
    <property type="match status" value="1"/>
</dbReference>
<dbReference type="EC" id="1.3.1.94" evidence="2 9"/>
<dbReference type="PROSITE" id="PS50244">
    <property type="entry name" value="S5A_REDUCTASE"/>
    <property type="match status" value="1"/>
</dbReference>
<dbReference type="InterPro" id="IPR001104">
    <property type="entry name" value="3-oxo-5_a-steroid_4-DH_C"/>
</dbReference>
<reference evidence="11 12" key="1">
    <citation type="journal article" date="2019" name="BMC Genomics">
        <title>New insights from Opisthorchis felineus genome: update on genomics of the epidemiologically important liver flukes.</title>
        <authorList>
            <person name="Ershov N.I."/>
            <person name="Mordvinov V.A."/>
            <person name="Prokhortchouk E.B."/>
            <person name="Pakharukova M.Y."/>
            <person name="Gunbin K.V."/>
            <person name="Ustyantsev K."/>
            <person name="Genaev M.A."/>
            <person name="Blinov A.G."/>
            <person name="Mazur A."/>
            <person name="Boulygina E."/>
            <person name="Tsygankova S."/>
            <person name="Khrameeva E."/>
            <person name="Chekanov N."/>
            <person name="Fan G."/>
            <person name="Xiao A."/>
            <person name="Zhang H."/>
            <person name="Xu X."/>
            <person name="Yang H."/>
            <person name="Solovyev V."/>
            <person name="Lee S.M."/>
            <person name="Liu X."/>
            <person name="Afonnikov D.A."/>
            <person name="Skryabin K.G."/>
        </authorList>
    </citation>
    <scope>NUCLEOTIDE SEQUENCE [LARGE SCALE GENOMIC DNA]</scope>
    <source>
        <strain evidence="11">AK-0245</strain>
        <tissue evidence="11">Whole organism</tissue>
    </source>
</reference>
<evidence type="ECO:0000313" key="12">
    <source>
        <dbReference type="Proteomes" id="UP000308267"/>
    </source>
</evidence>